<protein>
    <submittedName>
        <fullName evidence="2">ROK family protein</fullName>
    </submittedName>
</protein>
<accession>A0ABW1SNC4</accession>
<dbReference type="PANTHER" id="PTHR18964:SF165">
    <property type="entry name" value="BETA-GLUCOSIDE KINASE"/>
    <property type="match status" value="1"/>
</dbReference>
<sequence>MTTYLSFDVGGTTIKYAYVDEQGHVTEKAAFPTVDDAAQLISQMVAVVKKYTAKQPVAGIGISAPGIVRHDGFMVTGGAIQAFNGYPLGQAISEQTGLPVAVENDANAAAIAEQWQGNAVGCQNYLTVVLGTGVGGGIVINGDVYRGSHGMAGEFGWNVIHDVDPIHELEGVSLNQHAAVVSGLIDRYNRSHQQVDANFEPVTDARVILAVAKSGESIAQTEVGNFVQDVAIMLLNLFANFDPELILVGGGISANEDFLALLQAKLTELISRHESLNRIKDIALGHVKPAKLRNDAGLIGAAYQIKKRLESETHHE</sequence>
<dbReference type="Proteomes" id="UP001596171">
    <property type="component" value="Unassembled WGS sequence"/>
</dbReference>
<dbReference type="SUPFAM" id="SSF53067">
    <property type="entry name" value="Actin-like ATPase domain"/>
    <property type="match status" value="1"/>
</dbReference>
<reference evidence="3" key="1">
    <citation type="journal article" date="2019" name="Int. J. Syst. Evol. Microbiol.">
        <title>The Global Catalogue of Microorganisms (GCM) 10K type strain sequencing project: providing services to taxonomists for standard genome sequencing and annotation.</title>
        <authorList>
            <consortium name="The Broad Institute Genomics Platform"/>
            <consortium name="The Broad Institute Genome Sequencing Center for Infectious Disease"/>
            <person name="Wu L."/>
            <person name="Ma J."/>
        </authorList>
    </citation>
    <scope>NUCLEOTIDE SEQUENCE [LARGE SCALE GENOMIC DNA]</scope>
    <source>
        <strain evidence="3">CCM 8930</strain>
    </source>
</reference>
<proteinExistence type="inferred from homology"/>
<comment type="caution">
    <text evidence="2">The sequence shown here is derived from an EMBL/GenBank/DDBJ whole genome shotgun (WGS) entry which is preliminary data.</text>
</comment>
<dbReference type="Gene3D" id="3.30.420.40">
    <property type="match status" value="2"/>
</dbReference>
<evidence type="ECO:0000313" key="3">
    <source>
        <dbReference type="Proteomes" id="UP001596171"/>
    </source>
</evidence>
<dbReference type="EMBL" id="JBHSSE010000028">
    <property type="protein sequence ID" value="MFC6202889.1"/>
    <property type="molecule type" value="Genomic_DNA"/>
</dbReference>
<dbReference type="PANTHER" id="PTHR18964">
    <property type="entry name" value="ROK (REPRESSOR, ORF, KINASE) FAMILY"/>
    <property type="match status" value="1"/>
</dbReference>
<dbReference type="InterPro" id="IPR000600">
    <property type="entry name" value="ROK"/>
</dbReference>
<comment type="similarity">
    <text evidence="1">Belongs to the ROK (NagC/XylR) family.</text>
</comment>
<keyword evidence="3" id="KW-1185">Reference proteome</keyword>
<organism evidence="2 3">
    <name type="scientific">Lactiplantibacillus nangangensis</name>
    <dbReference type="NCBI Taxonomy" id="2559917"/>
    <lineage>
        <taxon>Bacteria</taxon>
        <taxon>Bacillati</taxon>
        <taxon>Bacillota</taxon>
        <taxon>Bacilli</taxon>
        <taxon>Lactobacillales</taxon>
        <taxon>Lactobacillaceae</taxon>
        <taxon>Lactiplantibacillus</taxon>
    </lineage>
</organism>
<name>A0ABW1SNC4_9LACO</name>
<dbReference type="RefSeq" id="WP_137615995.1">
    <property type="nucleotide sequence ID" value="NZ_BJDI01000006.1"/>
</dbReference>
<dbReference type="Pfam" id="PF00480">
    <property type="entry name" value="ROK"/>
    <property type="match status" value="1"/>
</dbReference>
<gene>
    <name evidence="2" type="ORF">ACFP1L_13530</name>
</gene>
<evidence type="ECO:0000313" key="2">
    <source>
        <dbReference type="EMBL" id="MFC6202889.1"/>
    </source>
</evidence>
<evidence type="ECO:0000256" key="1">
    <source>
        <dbReference type="ARBA" id="ARBA00006479"/>
    </source>
</evidence>
<dbReference type="InterPro" id="IPR043129">
    <property type="entry name" value="ATPase_NBD"/>
</dbReference>